<evidence type="ECO:0000256" key="1">
    <source>
        <dbReference type="ARBA" id="ARBA00001971"/>
    </source>
</evidence>
<comment type="pathway">
    <text evidence="2">Mycotoxin biosynthesis.</text>
</comment>
<reference evidence="12 13" key="2">
    <citation type="journal article" date="2013" name="PLoS Genet.">
        <title>Comparative genome structure, secondary metabolite, and effector coding capacity across Cochliobolus pathogens.</title>
        <authorList>
            <person name="Condon B.J."/>
            <person name="Leng Y."/>
            <person name="Wu D."/>
            <person name="Bushley K.E."/>
            <person name="Ohm R.A."/>
            <person name="Otillar R."/>
            <person name="Martin J."/>
            <person name="Schackwitz W."/>
            <person name="Grimwood J."/>
            <person name="MohdZainudin N."/>
            <person name="Xue C."/>
            <person name="Wang R."/>
            <person name="Manning V.A."/>
            <person name="Dhillon B."/>
            <person name="Tu Z.J."/>
            <person name="Steffenson B.J."/>
            <person name="Salamov A."/>
            <person name="Sun H."/>
            <person name="Lowry S."/>
            <person name="LaButti K."/>
            <person name="Han J."/>
            <person name="Copeland A."/>
            <person name="Lindquist E."/>
            <person name="Barry K."/>
            <person name="Schmutz J."/>
            <person name="Baker S.E."/>
            <person name="Ciuffetti L.M."/>
            <person name="Grigoriev I.V."/>
            <person name="Zhong S."/>
            <person name="Turgeon B.G."/>
        </authorList>
    </citation>
    <scope>NUCLEOTIDE SEQUENCE [LARGE SCALE GENOMIC DNA]</scope>
    <source>
        <strain evidence="13">28A</strain>
    </source>
</reference>
<comment type="similarity">
    <text evidence="3 10">Belongs to the cytochrome P450 family.</text>
</comment>
<comment type="cofactor">
    <cofactor evidence="1 9">
        <name>heme</name>
        <dbReference type="ChEBI" id="CHEBI:30413"/>
    </cofactor>
</comment>
<name>R0IPI3_EXST2</name>
<dbReference type="PRINTS" id="PR00465">
    <property type="entry name" value="EP450IV"/>
</dbReference>
<dbReference type="RefSeq" id="XP_008025437.1">
    <property type="nucleotide sequence ID" value="XM_008027246.1"/>
</dbReference>
<dbReference type="Gene3D" id="1.10.630.10">
    <property type="entry name" value="Cytochrome P450"/>
    <property type="match status" value="1"/>
</dbReference>
<dbReference type="eggNOG" id="ENOG502SMHJ">
    <property type="taxonomic scope" value="Eukaryota"/>
</dbReference>
<organism evidence="12 13">
    <name type="scientific">Exserohilum turcicum (strain 28A)</name>
    <name type="common">Northern leaf blight fungus</name>
    <name type="synonym">Setosphaeria turcica</name>
    <dbReference type="NCBI Taxonomy" id="671987"/>
    <lineage>
        <taxon>Eukaryota</taxon>
        <taxon>Fungi</taxon>
        <taxon>Dikarya</taxon>
        <taxon>Ascomycota</taxon>
        <taxon>Pezizomycotina</taxon>
        <taxon>Dothideomycetes</taxon>
        <taxon>Pleosporomycetidae</taxon>
        <taxon>Pleosporales</taxon>
        <taxon>Pleosporineae</taxon>
        <taxon>Pleosporaceae</taxon>
        <taxon>Exserohilum</taxon>
    </lineage>
</organism>
<keyword evidence="11" id="KW-0812">Transmembrane</keyword>
<dbReference type="InterPro" id="IPR002403">
    <property type="entry name" value="Cyt_P450_E_grp-IV"/>
</dbReference>
<evidence type="ECO:0008006" key="14">
    <source>
        <dbReference type="Google" id="ProtNLM"/>
    </source>
</evidence>
<feature type="binding site" description="axial binding residue" evidence="9">
    <location>
        <position position="454"/>
    </location>
    <ligand>
        <name>heme</name>
        <dbReference type="ChEBI" id="CHEBI:30413"/>
    </ligand>
    <ligandPart>
        <name>Fe</name>
        <dbReference type="ChEBI" id="CHEBI:18248"/>
    </ligandPart>
</feature>
<keyword evidence="6 10" id="KW-0560">Oxidoreductase</keyword>
<reference evidence="12 13" key="1">
    <citation type="journal article" date="2012" name="PLoS Pathog.">
        <title>Diverse lifestyles and strategies of plant pathogenesis encoded in the genomes of eighteen Dothideomycetes fungi.</title>
        <authorList>
            <person name="Ohm R.A."/>
            <person name="Feau N."/>
            <person name="Henrissat B."/>
            <person name="Schoch C.L."/>
            <person name="Horwitz B.A."/>
            <person name="Barry K.W."/>
            <person name="Condon B.J."/>
            <person name="Copeland A.C."/>
            <person name="Dhillon B."/>
            <person name="Glaser F."/>
            <person name="Hesse C.N."/>
            <person name="Kosti I."/>
            <person name="LaButti K."/>
            <person name="Lindquist E.A."/>
            <person name="Lucas S."/>
            <person name="Salamov A.A."/>
            <person name="Bradshaw R.E."/>
            <person name="Ciuffetti L."/>
            <person name="Hamelin R.C."/>
            <person name="Kema G.H.J."/>
            <person name="Lawrence C."/>
            <person name="Scott J.A."/>
            <person name="Spatafora J.W."/>
            <person name="Turgeon B.G."/>
            <person name="de Wit P.J.G.M."/>
            <person name="Zhong S."/>
            <person name="Goodwin S.B."/>
            <person name="Grigoriev I.V."/>
        </authorList>
    </citation>
    <scope>NUCLEOTIDE SEQUENCE [LARGE SCALE GENOMIC DNA]</scope>
    <source>
        <strain evidence="13">28A</strain>
    </source>
</reference>
<dbReference type="GO" id="GO:0004497">
    <property type="term" value="F:monooxygenase activity"/>
    <property type="evidence" value="ECO:0007669"/>
    <property type="project" value="UniProtKB-KW"/>
</dbReference>
<dbReference type="InterPro" id="IPR036396">
    <property type="entry name" value="Cyt_P450_sf"/>
</dbReference>
<keyword evidence="4 9" id="KW-0349">Heme</keyword>
<dbReference type="PROSITE" id="PS00086">
    <property type="entry name" value="CYTOCHROME_P450"/>
    <property type="match status" value="1"/>
</dbReference>
<dbReference type="STRING" id="671987.R0IPI3"/>
<dbReference type="InterPro" id="IPR001128">
    <property type="entry name" value="Cyt_P450"/>
</dbReference>
<keyword evidence="13" id="KW-1185">Reference proteome</keyword>
<dbReference type="SUPFAM" id="SSF48264">
    <property type="entry name" value="Cytochrome P450"/>
    <property type="match status" value="1"/>
</dbReference>
<keyword evidence="8 10" id="KW-0503">Monooxygenase</keyword>
<dbReference type="AlphaFoldDB" id="R0IPI3"/>
<dbReference type="EMBL" id="KB908592">
    <property type="protein sequence ID" value="EOA86865.1"/>
    <property type="molecule type" value="Genomic_DNA"/>
</dbReference>
<dbReference type="GO" id="GO:0020037">
    <property type="term" value="F:heme binding"/>
    <property type="evidence" value="ECO:0007669"/>
    <property type="project" value="InterPro"/>
</dbReference>
<evidence type="ECO:0000256" key="7">
    <source>
        <dbReference type="ARBA" id="ARBA00023004"/>
    </source>
</evidence>
<dbReference type="InterPro" id="IPR017972">
    <property type="entry name" value="Cyt_P450_CS"/>
</dbReference>
<keyword evidence="5 9" id="KW-0479">Metal-binding</keyword>
<dbReference type="GO" id="GO:0016705">
    <property type="term" value="F:oxidoreductase activity, acting on paired donors, with incorporation or reduction of molecular oxygen"/>
    <property type="evidence" value="ECO:0007669"/>
    <property type="project" value="InterPro"/>
</dbReference>
<evidence type="ECO:0000256" key="9">
    <source>
        <dbReference type="PIRSR" id="PIRSR602403-1"/>
    </source>
</evidence>
<evidence type="ECO:0000313" key="13">
    <source>
        <dbReference type="Proteomes" id="UP000016935"/>
    </source>
</evidence>
<proteinExistence type="inferred from homology"/>
<dbReference type="Proteomes" id="UP000016935">
    <property type="component" value="Unassembled WGS sequence"/>
</dbReference>
<dbReference type="Pfam" id="PF00067">
    <property type="entry name" value="p450"/>
    <property type="match status" value="1"/>
</dbReference>
<evidence type="ECO:0000256" key="11">
    <source>
        <dbReference type="SAM" id="Phobius"/>
    </source>
</evidence>
<evidence type="ECO:0000256" key="8">
    <source>
        <dbReference type="ARBA" id="ARBA00023033"/>
    </source>
</evidence>
<dbReference type="GeneID" id="19405752"/>
<dbReference type="GO" id="GO:0005506">
    <property type="term" value="F:iron ion binding"/>
    <property type="evidence" value="ECO:0007669"/>
    <property type="project" value="InterPro"/>
</dbReference>
<evidence type="ECO:0000256" key="5">
    <source>
        <dbReference type="ARBA" id="ARBA00022723"/>
    </source>
</evidence>
<keyword evidence="11" id="KW-0472">Membrane</keyword>
<protein>
    <recommendedName>
        <fullName evidence="14">Cytochrome P450</fullName>
    </recommendedName>
</protein>
<dbReference type="HOGENOM" id="CLU_022195_0_3_1"/>
<evidence type="ECO:0000256" key="3">
    <source>
        <dbReference type="ARBA" id="ARBA00010617"/>
    </source>
</evidence>
<keyword evidence="11" id="KW-1133">Transmembrane helix</keyword>
<evidence type="ECO:0000256" key="2">
    <source>
        <dbReference type="ARBA" id="ARBA00004685"/>
    </source>
</evidence>
<accession>R0IPI3</accession>
<sequence>MTSFLNNATSSLFSLPLTIYILVSIAAIPPILWLYNFATKQRPLPGIPIVALDGLTPQESWYTKPRELLSQGRKLYPDRPFQVLSYSTPKLVLPQRYLEEVRDSPLAAFVPYIANDMPCGLSGFDGFTAIRDHQSLIPDVLRVKLTQSLGLITESLAEEVLLVTEDLFGKIAAGKWHNVTLLPEATKLIGRLTARTMLGEEMAHNPEYVDLTLKYTSVAVPAAMQLRGWPHFLRPIVQYFNPMCKKTRYQARRARQLVTKEVERRGKSARAAIAAGHKVPRTHDSIAWLLDQNKNENKLDLVGFQLAISMVAIHNTGGHLFTALWYIITYPKYIQLLREEAITVLKEYGWTRQALARLTLQDAVHKECLRILRSNISTVRRQVVKGELKFSDGFTIPKGRSFIVIPPADYKGEDEEFYPERWVEKRAGEGQANKYSLVTANIENQEFGIGKHACPGRWFANDEMKIALCILLLRYDWKAPPDMPKPLFTACEDLPSMHSTLQVQMTPREPEIDLACPKI</sequence>
<keyword evidence="7 9" id="KW-0408">Iron</keyword>
<evidence type="ECO:0000313" key="12">
    <source>
        <dbReference type="EMBL" id="EOA86865.1"/>
    </source>
</evidence>
<evidence type="ECO:0000256" key="6">
    <source>
        <dbReference type="ARBA" id="ARBA00023002"/>
    </source>
</evidence>
<evidence type="ECO:0000256" key="10">
    <source>
        <dbReference type="RuleBase" id="RU000461"/>
    </source>
</evidence>
<feature type="transmembrane region" description="Helical" evidence="11">
    <location>
        <begin position="12"/>
        <end position="35"/>
    </location>
</feature>
<dbReference type="PANTHER" id="PTHR46206:SF2">
    <property type="entry name" value="CYTOCHROME P450 MONOOXYGENASE AUSG-RELATED"/>
    <property type="match status" value="1"/>
</dbReference>
<dbReference type="OrthoDB" id="1844152at2759"/>
<dbReference type="CDD" id="cd11041">
    <property type="entry name" value="CYP503A1-like"/>
    <property type="match status" value="1"/>
</dbReference>
<gene>
    <name evidence="12" type="ORF">SETTUDRAFT_89121</name>
</gene>
<dbReference type="PANTHER" id="PTHR46206">
    <property type="entry name" value="CYTOCHROME P450"/>
    <property type="match status" value="1"/>
</dbReference>
<evidence type="ECO:0000256" key="4">
    <source>
        <dbReference type="ARBA" id="ARBA00022617"/>
    </source>
</evidence>